<comment type="caution">
    <text evidence="6">The sequence shown here is derived from an EMBL/GenBank/DDBJ whole genome shotgun (WGS) entry which is preliminary data.</text>
</comment>
<evidence type="ECO:0000259" key="5">
    <source>
        <dbReference type="Pfam" id="PF13458"/>
    </source>
</evidence>
<dbReference type="EMBL" id="LUUB01000119">
    <property type="protein sequence ID" value="OAE99597.1"/>
    <property type="molecule type" value="Genomic_DNA"/>
</dbReference>
<reference evidence="6 7" key="1">
    <citation type="submission" date="2016-03" db="EMBL/GenBank/DDBJ databases">
        <title>Draft Genome Sequence of the Strain BR 10245 (Bradyrhizobium sp.) isolated from nodules of Centrolobium paraense.</title>
        <authorList>
            <person name="Simoes-Araujo J.L.Sr."/>
            <person name="Barauna A.C."/>
            <person name="Silva K."/>
            <person name="Zilli J.E."/>
        </authorList>
    </citation>
    <scope>NUCLEOTIDE SEQUENCE [LARGE SCALE GENOMIC DNA]</scope>
    <source>
        <strain evidence="6 7">BR 10245</strain>
    </source>
</reference>
<feature type="domain" description="Leucine-binding protein" evidence="5">
    <location>
        <begin position="19"/>
        <end position="358"/>
    </location>
</feature>
<dbReference type="Pfam" id="PF13458">
    <property type="entry name" value="Peripla_BP_6"/>
    <property type="match status" value="1"/>
</dbReference>
<protein>
    <submittedName>
        <fullName evidence="6">Amino acid ABC transporter</fullName>
    </submittedName>
</protein>
<dbReference type="CDD" id="cd06331">
    <property type="entry name" value="PBP1_AmiC-like"/>
    <property type="match status" value="1"/>
</dbReference>
<sequence length="378" mass="40289">MLVTAILAVAPAQSQEKKPIVIAVPVGLSGVNSVVAPAVVQSAELAAEELNAKGGILGRPVRVIPLDDESGPAGAVKSFNTAIRQQNADVIITMETSAARNAGAPIAERAKVPFIYTSFYEGRACGDYLFVNAWVPEQVVPPLIKFMTDDKKVKRWFAVGSDYAFGRGMIEAAKKTIKDMGGTMLGEEYQPLQQSDWTAIISKIRAVNPDAIIYSTSGGGPNIDFLKQLKAAGLTMPIGSLSIDELTAEAGGNAAEGVYYTGDYYTGIDNPENKRFLDAMKKKFGSELKTPNALSQQEYDGVHAYAMAVEKAGATGADAVLQALPTVVFKGPRGSVQMNKQHHAPLPIYLAQVQADGKTKVLKDFGLIDPGDQCPQLK</sequence>
<dbReference type="Proteomes" id="UP000076959">
    <property type="component" value="Unassembled WGS sequence"/>
</dbReference>
<evidence type="ECO:0000313" key="7">
    <source>
        <dbReference type="Proteomes" id="UP000076959"/>
    </source>
</evidence>
<dbReference type="GO" id="GO:0006865">
    <property type="term" value="P:amino acid transport"/>
    <property type="evidence" value="ECO:0007669"/>
    <property type="project" value="UniProtKB-KW"/>
</dbReference>
<keyword evidence="7" id="KW-1185">Reference proteome</keyword>
<dbReference type="SUPFAM" id="SSF53822">
    <property type="entry name" value="Periplasmic binding protein-like I"/>
    <property type="match status" value="1"/>
</dbReference>
<gene>
    <name evidence="6" type="ORF">AYJ54_33115</name>
</gene>
<name>A0A176Y810_9BRAD</name>
<keyword evidence="4" id="KW-0029">Amino-acid transport</keyword>
<dbReference type="PANTHER" id="PTHR47628:SF1">
    <property type="entry name" value="ALIPHATIC AMIDASE EXPRESSION-REGULATING PROTEIN"/>
    <property type="match status" value="1"/>
</dbReference>
<dbReference type="InterPro" id="IPR000709">
    <property type="entry name" value="Leu_Ile_Val-bd"/>
</dbReference>
<dbReference type="PANTHER" id="PTHR47628">
    <property type="match status" value="1"/>
</dbReference>
<dbReference type="STRING" id="1505087.AYJ54_33115"/>
<evidence type="ECO:0000313" key="6">
    <source>
        <dbReference type="EMBL" id="OAE99597.1"/>
    </source>
</evidence>
<accession>A0A176Y810</accession>
<evidence type="ECO:0000256" key="1">
    <source>
        <dbReference type="ARBA" id="ARBA00010062"/>
    </source>
</evidence>
<dbReference type="PRINTS" id="PR00337">
    <property type="entry name" value="LEUILEVALBP"/>
</dbReference>
<evidence type="ECO:0000256" key="2">
    <source>
        <dbReference type="ARBA" id="ARBA00022448"/>
    </source>
</evidence>
<keyword evidence="2" id="KW-0813">Transport</keyword>
<dbReference type="InterPro" id="IPR028081">
    <property type="entry name" value="Leu-bd"/>
</dbReference>
<dbReference type="InterPro" id="IPR028082">
    <property type="entry name" value="Peripla_BP_I"/>
</dbReference>
<dbReference type="AlphaFoldDB" id="A0A176Y810"/>
<organism evidence="6 7">
    <name type="scientific">Bradyrhizobium centrolobii</name>
    <dbReference type="NCBI Taxonomy" id="1505087"/>
    <lineage>
        <taxon>Bacteria</taxon>
        <taxon>Pseudomonadati</taxon>
        <taxon>Pseudomonadota</taxon>
        <taxon>Alphaproteobacteria</taxon>
        <taxon>Hyphomicrobiales</taxon>
        <taxon>Nitrobacteraceae</taxon>
        <taxon>Bradyrhizobium</taxon>
    </lineage>
</organism>
<proteinExistence type="inferred from homology"/>
<dbReference type="Gene3D" id="3.40.50.2300">
    <property type="match status" value="2"/>
</dbReference>
<evidence type="ECO:0000256" key="3">
    <source>
        <dbReference type="ARBA" id="ARBA00022729"/>
    </source>
</evidence>
<evidence type="ECO:0000256" key="4">
    <source>
        <dbReference type="ARBA" id="ARBA00022970"/>
    </source>
</evidence>
<keyword evidence="3" id="KW-0732">Signal</keyword>
<comment type="similarity">
    <text evidence="1">Belongs to the leucine-binding protein family.</text>
</comment>